<feature type="compositionally biased region" description="Polar residues" evidence="2">
    <location>
        <begin position="257"/>
        <end position="270"/>
    </location>
</feature>
<keyword evidence="1" id="KW-0175">Coiled coil</keyword>
<sequence length="531" mass="57881">MSSIYDVKSTLTQTALNTFCQKYHIPDIVHPELLGPNQNIRNSPVDPSPTAAEYSAKACDFLVAHPAPFRKFPKPFLCLVGLIRYYDLDRNVYPTFLTSIGEEMGLFAFIHHADPTEVRIGENQIEEGQVGSVVRVDHGDQNDNIENVGHGDLNEERGDAAADKPKGRRKKRRATGGASGSNHPPKKLREDHGNSGNVSASTGGKSLVEIPGLLERSTLNMEAGVAAMATVSFVTSSVTPTAEHEGGGDTDLISGPNLRTQRPSERSSVSLPPVMTAAVTTTVIVGVSSALALGTGVELEMDSETLRQIYVPKWNVVNESVLDDPDVCRSVVDQLAPPGLFSQLRDIDYDQLFVEFNVGAARQTCLGAEVRMRSEHNLRERKRFERRCARQVDLLKEREVEIANLKAQLSLKEAEATEVIRLRSQVSVVEAAEAARVSELNSLKERNIALEKEKNTLEGQVATLESAVVTKDTELASLNAQTAKLTQDLSSLQLSCDELSIKAASLESQRDGLIDRVSSLETTCSGIRDQV</sequence>
<feature type="compositionally biased region" description="Polar residues" evidence="2">
    <location>
        <begin position="194"/>
        <end position="204"/>
    </location>
</feature>
<comment type="caution">
    <text evidence="3">The sequence shown here is derived from an EMBL/GenBank/DDBJ whole genome shotgun (WGS) entry which is preliminary data.</text>
</comment>
<gene>
    <name evidence="3" type="ORF">Tco_0652718</name>
</gene>
<evidence type="ECO:0000256" key="2">
    <source>
        <dbReference type="SAM" id="MobiDB-lite"/>
    </source>
</evidence>
<feature type="region of interest" description="Disordered" evidence="2">
    <location>
        <begin position="239"/>
        <end position="270"/>
    </location>
</feature>
<feature type="compositionally biased region" description="Basic and acidic residues" evidence="2">
    <location>
        <begin position="152"/>
        <end position="165"/>
    </location>
</feature>
<evidence type="ECO:0000256" key="1">
    <source>
        <dbReference type="SAM" id="Coils"/>
    </source>
</evidence>
<accession>A0ABQ4WYF5</accession>
<name>A0ABQ4WYF5_9ASTR</name>
<dbReference type="SUPFAM" id="SSF90257">
    <property type="entry name" value="Myosin rod fragments"/>
    <property type="match status" value="1"/>
</dbReference>
<protein>
    <recommendedName>
        <fullName evidence="5">Transposase (Putative), gypsy type</fullName>
    </recommendedName>
</protein>
<proteinExistence type="predicted"/>
<evidence type="ECO:0000313" key="4">
    <source>
        <dbReference type="Proteomes" id="UP001151760"/>
    </source>
</evidence>
<reference evidence="3" key="1">
    <citation type="journal article" date="2022" name="Int. J. Mol. Sci.">
        <title>Draft Genome of Tanacetum Coccineum: Genomic Comparison of Closely Related Tanacetum-Family Plants.</title>
        <authorList>
            <person name="Yamashiro T."/>
            <person name="Shiraishi A."/>
            <person name="Nakayama K."/>
            <person name="Satake H."/>
        </authorList>
    </citation>
    <scope>NUCLEOTIDE SEQUENCE</scope>
</reference>
<dbReference type="Proteomes" id="UP001151760">
    <property type="component" value="Unassembled WGS sequence"/>
</dbReference>
<keyword evidence="4" id="KW-1185">Reference proteome</keyword>
<evidence type="ECO:0008006" key="5">
    <source>
        <dbReference type="Google" id="ProtNLM"/>
    </source>
</evidence>
<dbReference type="EMBL" id="BQNB010009044">
    <property type="protein sequence ID" value="GJS57934.1"/>
    <property type="molecule type" value="Genomic_DNA"/>
</dbReference>
<evidence type="ECO:0000313" key="3">
    <source>
        <dbReference type="EMBL" id="GJS57934.1"/>
    </source>
</evidence>
<feature type="region of interest" description="Disordered" evidence="2">
    <location>
        <begin position="136"/>
        <end position="204"/>
    </location>
</feature>
<feature type="coiled-coil region" evidence="1">
    <location>
        <begin position="440"/>
        <end position="516"/>
    </location>
</feature>
<reference evidence="3" key="2">
    <citation type="submission" date="2022-01" db="EMBL/GenBank/DDBJ databases">
        <authorList>
            <person name="Yamashiro T."/>
            <person name="Shiraishi A."/>
            <person name="Satake H."/>
            <person name="Nakayama K."/>
        </authorList>
    </citation>
    <scope>NUCLEOTIDE SEQUENCE</scope>
</reference>
<organism evidence="3 4">
    <name type="scientific">Tanacetum coccineum</name>
    <dbReference type="NCBI Taxonomy" id="301880"/>
    <lineage>
        <taxon>Eukaryota</taxon>
        <taxon>Viridiplantae</taxon>
        <taxon>Streptophyta</taxon>
        <taxon>Embryophyta</taxon>
        <taxon>Tracheophyta</taxon>
        <taxon>Spermatophyta</taxon>
        <taxon>Magnoliopsida</taxon>
        <taxon>eudicotyledons</taxon>
        <taxon>Gunneridae</taxon>
        <taxon>Pentapetalae</taxon>
        <taxon>asterids</taxon>
        <taxon>campanulids</taxon>
        <taxon>Asterales</taxon>
        <taxon>Asteraceae</taxon>
        <taxon>Asteroideae</taxon>
        <taxon>Anthemideae</taxon>
        <taxon>Anthemidinae</taxon>
        <taxon>Tanacetum</taxon>
    </lineage>
</organism>